<proteinExistence type="predicted"/>
<gene>
    <name evidence="1" type="ORF">RBEMOGI_0580</name>
</gene>
<dbReference type="EMBL" id="LAOJ01000001">
    <property type="protein sequence ID" value="KJV91962.1"/>
    <property type="molecule type" value="Genomic_DNA"/>
</dbReference>
<name>A0A0F3QI63_RICBE</name>
<dbReference type="Proteomes" id="UP000033689">
    <property type="component" value="Unassembled WGS sequence"/>
</dbReference>
<organism evidence="1 2">
    <name type="scientific">Rickettsia bellii str. RML Mogi</name>
    <dbReference type="NCBI Taxonomy" id="1359194"/>
    <lineage>
        <taxon>Bacteria</taxon>
        <taxon>Pseudomonadati</taxon>
        <taxon>Pseudomonadota</taxon>
        <taxon>Alphaproteobacteria</taxon>
        <taxon>Rickettsiales</taxon>
        <taxon>Rickettsiaceae</taxon>
        <taxon>Rickettsieae</taxon>
        <taxon>Rickettsia</taxon>
        <taxon>belli group</taxon>
    </lineage>
</organism>
<evidence type="ECO:0008006" key="3">
    <source>
        <dbReference type="Google" id="ProtNLM"/>
    </source>
</evidence>
<evidence type="ECO:0000313" key="2">
    <source>
        <dbReference type="Proteomes" id="UP000033689"/>
    </source>
</evidence>
<comment type="caution">
    <text evidence="1">The sequence shown here is derived from an EMBL/GenBank/DDBJ whole genome shotgun (WGS) entry which is preliminary data.</text>
</comment>
<dbReference type="AlphaFoldDB" id="A0A0F3QI63"/>
<dbReference type="RefSeq" id="WP_045799659.1">
    <property type="nucleotide sequence ID" value="NZ_LAOJ01000001.1"/>
</dbReference>
<evidence type="ECO:0000313" key="1">
    <source>
        <dbReference type="EMBL" id="KJV91962.1"/>
    </source>
</evidence>
<reference evidence="1 2" key="1">
    <citation type="submission" date="2015-02" db="EMBL/GenBank/DDBJ databases">
        <title>Genome Sequencing of Rickettsiales.</title>
        <authorList>
            <person name="Daugherty S.C."/>
            <person name="Su Q."/>
            <person name="Abolude K."/>
            <person name="Beier-Sexton M."/>
            <person name="Carlyon J.A."/>
            <person name="Carter R."/>
            <person name="Day N.P."/>
            <person name="Dumler S.J."/>
            <person name="Dyachenko V."/>
            <person name="Godinez A."/>
            <person name="Kurtti T.J."/>
            <person name="Lichay M."/>
            <person name="Mullins K.E."/>
            <person name="Ott S."/>
            <person name="Pappas-Brown V."/>
            <person name="Paris D.H."/>
            <person name="Patel P."/>
            <person name="Richards A.L."/>
            <person name="Sadzewicz L."/>
            <person name="Sears K."/>
            <person name="Seidman D."/>
            <person name="Sengamalay N."/>
            <person name="Stenos J."/>
            <person name="Tallon L.J."/>
            <person name="Vincent G."/>
            <person name="Fraser C.M."/>
            <person name="Munderloh U."/>
            <person name="Dunning-Hotopp J.C."/>
        </authorList>
    </citation>
    <scope>NUCLEOTIDE SEQUENCE [LARGE SCALE GENOMIC DNA]</scope>
    <source>
        <strain evidence="1 2">RML Mogi</strain>
    </source>
</reference>
<accession>A0A0F3QI63</accession>
<sequence>MNVIDRLILDNEKYKERFKQNKLFKIKLERVVFSEHKKFTKLAWEHLLDEFGHNIELSKDRKNNTEVEDPIFEALGSWFTLKMMTLGDSERAVLVHMIIESCATIFYEKLGSIFLSCKKAEKHFKTHLHLDPEHEQMGVDLLKQLNINDLLLLNIQKKGWDMIEALFTRLASIVEG</sequence>
<protein>
    <recommendedName>
        <fullName evidence="3">Iron-containing redox enzyme family protein</fullName>
    </recommendedName>
</protein>
<dbReference type="PATRIC" id="fig|1359194.3.peg.590"/>